<keyword evidence="2" id="KW-0378">Hydrolase</keyword>
<reference evidence="2 3" key="1">
    <citation type="submission" date="2019-02" db="EMBL/GenBank/DDBJ databases">
        <authorList>
            <consortium name="Pathogen Informatics"/>
        </authorList>
    </citation>
    <scope>NUCLEOTIDE SEQUENCE [LARGE SCALE GENOMIC DNA]</scope>
    <source>
        <strain evidence="2 3">3012STDY7103891</strain>
    </source>
</reference>
<dbReference type="InterPro" id="IPR011257">
    <property type="entry name" value="DNA_glycosylase"/>
</dbReference>
<dbReference type="Proteomes" id="UP000330809">
    <property type="component" value="Unassembled WGS sequence"/>
</dbReference>
<organism evidence="2 3">
    <name type="scientific">Pseudomonas fragi</name>
    <dbReference type="NCBI Taxonomy" id="296"/>
    <lineage>
        <taxon>Bacteria</taxon>
        <taxon>Pseudomonadati</taxon>
        <taxon>Pseudomonadota</taxon>
        <taxon>Gammaproteobacteria</taxon>
        <taxon>Pseudomonadales</taxon>
        <taxon>Pseudomonadaceae</taxon>
        <taxon>Pseudomonas</taxon>
    </lineage>
</organism>
<dbReference type="Gene3D" id="1.10.340.30">
    <property type="entry name" value="Hypothetical protein, domain 2"/>
    <property type="match status" value="1"/>
</dbReference>
<dbReference type="EMBL" id="CAACYJ010000024">
    <property type="protein sequence ID" value="VFB18943.1"/>
    <property type="molecule type" value="Genomic_DNA"/>
</dbReference>
<dbReference type="AlphaFoldDB" id="A0A449IHM2"/>
<dbReference type="EC" id="3.2.2.20" evidence="2"/>
<keyword evidence="1" id="KW-0479">Metal-binding</keyword>
<gene>
    <name evidence="2" type="primary">tag_1</name>
    <name evidence="2" type="ORF">NCTC10754_01512</name>
</gene>
<evidence type="ECO:0000313" key="2">
    <source>
        <dbReference type="EMBL" id="VFB18943.1"/>
    </source>
</evidence>
<feature type="binding site" evidence="1">
    <location>
        <position position="179"/>
    </location>
    <ligand>
        <name>Zn(2+)</name>
        <dbReference type="ChEBI" id="CHEBI:29105"/>
    </ligand>
</feature>
<proteinExistence type="predicted"/>
<dbReference type="RefSeq" id="WP_133144141.1">
    <property type="nucleotide sequence ID" value="NZ_CAACYJ010000024.1"/>
</dbReference>
<dbReference type="InterPro" id="IPR005019">
    <property type="entry name" value="Adenine_glyco"/>
</dbReference>
<evidence type="ECO:0000256" key="1">
    <source>
        <dbReference type="PIRSR" id="PIRSR605019-1"/>
    </source>
</evidence>
<evidence type="ECO:0000313" key="3">
    <source>
        <dbReference type="Proteomes" id="UP000330809"/>
    </source>
</evidence>
<dbReference type="GO" id="GO:0008725">
    <property type="term" value="F:DNA-3-methyladenine glycosylase activity"/>
    <property type="evidence" value="ECO:0007669"/>
    <property type="project" value="UniProtKB-EC"/>
</dbReference>
<accession>A0A449IHM2</accession>
<dbReference type="GO" id="GO:0006284">
    <property type="term" value="P:base-excision repair"/>
    <property type="evidence" value="ECO:0007669"/>
    <property type="project" value="InterPro"/>
</dbReference>
<feature type="binding site" evidence="1">
    <location>
        <position position="23"/>
    </location>
    <ligand>
        <name>Zn(2+)</name>
        <dbReference type="ChEBI" id="CHEBI:29105"/>
    </ligand>
</feature>
<dbReference type="PANTHER" id="PTHR30037">
    <property type="entry name" value="DNA-3-METHYLADENINE GLYCOSYLASE 1"/>
    <property type="match status" value="1"/>
</dbReference>
<dbReference type="Pfam" id="PF03352">
    <property type="entry name" value="Adenine_glyco"/>
    <property type="match status" value="1"/>
</dbReference>
<dbReference type="PANTHER" id="PTHR30037:SF4">
    <property type="entry name" value="DNA-3-METHYLADENINE GLYCOSYLASE I"/>
    <property type="match status" value="1"/>
</dbReference>
<feature type="binding site" evidence="1">
    <location>
        <position position="183"/>
    </location>
    <ligand>
        <name>Zn(2+)</name>
        <dbReference type="ChEBI" id="CHEBI:29105"/>
    </ligand>
</feature>
<dbReference type="SUPFAM" id="SSF48150">
    <property type="entry name" value="DNA-glycosylase"/>
    <property type="match status" value="1"/>
</dbReference>
<protein>
    <submittedName>
        <fullName evidence="2">3-methyladenine DNA glycosylase</fullName>
        <ecNumber evidence="2">3.2.2.20</ecNumber>
    </submittedName>
</protein>
<dbReference type="GO" id="GO:0046872">
    <property type="term" value="F:metal ion binding"/>
    <property type="evidence" value="ECO:0007669"/>
    <property type="project" value="UniProtKB-KW"/>
</dbReference>
<keyword evidence="1" id="KW-0862">Zinc</keyword>
<keyword evidence="2" id="KW-0326">Glycosidase</keyword>
<dbReference type="InterPro" id="IPR052891">
    <property type="entry name" value="DNA-3mA_glycosylase"/>
</dbReference>
<sequence length="195" mass="22266">MSSERDSTCCAWAEKSPMLRAYHDVLWAPRNIPRSDILFEMLILETMQSGLSWSTVLAKKENIENAFFGFDAELMSTMSDDYIENTLMKDAGIIRNRSKLNGARQNAKAWLELENPRDFLLSFIGGHQIINDWYYAADVPSETEQSIAMSKALKSKGFVHIGPKVAYAFMQAAGFVNDHTTNCHHHPFHPEHRKR</sequence>
<feature type="binding site" evidence="1">
    <location>
        <position position="10"/>
    </location>
    <ligand>
        <name>Zn(2+)</name>
        <dbReference type="ChEBI" id="CHEBI:29105"/>
    </ligand>
</feature>
<name>A0A449IHM2_PSEFR</name>